<protein>
    <submittedName>
        <fullName evidence="2">2-oxoglutarate dehydrogenase E1 component</fullName>
        <ecNumber evidence="2">1.2.4.2</ecNumber>
    </submittedName>
</protein>
<feature type="compositionally biased region" description="Low complexity" evidence="1">
    <location>
        <begin position="684"/>
        <end position="693"/>
    </location>
</feature>
<proteinExistence type="predicted"/>
<sequence>RCRAARRGRRRRGRRAVRGAAAGRAGRHLPAQGPPHPRPPRRAPGPARHGARGRSRAGPRAPRPHAGAHGQDPGQDPADARPGRDARRRAPAPARDVLRDHRLRDRAHRLAPPAHVAARAHRVRRVPLPADERRGQGAAQAPRRGRRLRALHAQGLPRPEAVLRRGPGHDRAHARRDDPALRRARRARGGHRHGAPRPPQRPRPQPRPPLRDDLRRVRGRLDARGDHHDPAGRHGRREVPPRRPGLLRAARRGVHPRQPRVQPVAPGVRAPGRRGRRPRGADDPQGPARAPRHVLRRADRPARRRGLPGPGRRGGVAEPPGPRRLPGRRVAAPDPEQPGRLHHGSRGLALHPLGVGPRQGLRLPHHPRQRRRRVGLHRRGPPGLRLPPGVRPRRGHRPHRLPPLRPQRGRRARLHPARDVLGHQGQAPGRRALRRPPRGGRDHHRGRRRGPAPGDLGPPDPAAPGAQGEAQGGRGRRGPGPADRGVPPGPHALARGDHGGGGRAAAPAQRRAARHPRGLHGPPEARPPARAPAHRGRRRRRDRLGARRGAGLRLAAHGGRARPADGPGRRARDVLPAPPRPARRQDRADDVPDPDPPGRPGPVRAAQLAAQRDRLHGLRVRLRAGGPGDHGHLGGPVRRLRQLRPGDHRPVHHLGPGQVGRELAAHAAAAARLRGLGPRALLGPPGALAPARRGGQHPRGERLDAGAVLPPPAPPGEDRQAAPADRDDAEVAPAPAAGDQPARAPERHAVLPGPRGAAGARGRGHAPHPLHGQGLLRPRRPPQPAGQPRGGHRPRRAALPLPGEADPGAARQLPQPARGHLGPGGAAQHGRPRAHEPAPAADPARPHLVRLRRPPRALVARRGLPRRAQHRAEPHHPHGARHVDPGGDVPRQDPRRAL</sequence>
<feature type="compositionally biased region" description="Basic residues" evidence="1">
    <location>
        <begin position="431"/>
        <end position="450"/>
    </location>
</feature>
<evidence type="ECO:0000256" key="1">
    <source>
        <dbReference type="SAM" id="MobiDB-lite"/>
    </source>
</evidence>
<feature type="compositionally biased region" description="Basic residues" evidence="1">
    <location>
        <begin position="391"/>
        <end position="415"/>
    </location>
</feature>
<name>A0A6J4R7W7_9ACTN</name>
<dbReference type="AlphaFoldDB" id="A0A6J4R7W7"/>
<accession>A0A6J4R7W7</accession>
<feature type="compositionally biased region" description="Basic and acidic residues" evidence="1">
    <location>
        <begin position="716"/>
        <end position="726"/>
    </location>
</feature>
<feature type="compositionally biased region" description="Pro residues" evidence="1">
    <location>
        <begin position="196"/>
        <end position="208"/>
    </location>
</feature>
<feature type="compositionally biased region" description="Low complexity" evidence="1">
    <location>
        <begin position="547"/>
        <end position="558"/>
    </location>
</feature>
<feature type="compositionally biased region" description="Basic residues" evidence="1">
    <location>
        <begin position="363"/>
        <end position="380"/>
    </location>
</feature>
<feature type="compositionally biased region" description="Basic and acidic residues" evidence="1">
    <location>
        <begin position="209"/>
        <end position="241"/>
    </location>
</feature>
<dbReference type="EMBL" id="CADCVO010000020">
    <property type="protein sequence ID" value="CAA9466788.1"/>
    <property type="molecule type" value="Genomic_DNA"/>
</dbReference>
<organism evidence="2">
    <name type="scientific">uncultured Solirubrobacteraceae bacterium</name>
    <dbReference type="NCBI Taxonomy" id="1162706"/>
    <lineage>
        <taxon>Bacteria</taxon>
        <taxon>Bacillati</taxon>
        <taxon>Actinomycetota</taxon>
        <taxon>Thermoleophilia</taxon>
        <taxon>Solirubrobacterales</taxon>
        <taxon>Solirubrobacteraceae</taxon>
        <taxon>environmental samples</taxon>
    </lineage>
</organism>
<dbReference type="EC" id="1.2.4.2" evidence="2"/>
<feature type="compositionally biased region" description="Low complexity" evidence="1">
    <location>
        <begin position="601"/>
        <end position="610"/>
    </location>
</feature>
<feature type="compositionally biased region" description="Basic residues" evidence="1">
    <location>
        <begin position="249"/>
        <end position="258"/>
    </location>
</feature>
<reference evidence="2" key="1">
    <citation type="submission" date="2020-02" db="EMBL/GenBank/DDBJ databases">
        <authorList>
            <person name="Meier V. D."/>
        </authorList>
    </citation>
    <scope>NUCLEOTIDE SEQUENCE</scope>
    <source>
        <strain evidence="2">AVDCRST_MAG13</strain>
    </source>
</reference>
<feature type="compositionally biased region" description="Basic and acidic residues" evidence="1">
    <location>
        <begin position="870"/>
        <end position="898"/>
    </location>
</feature>
<feature type="compositionally biased region" description="Low complexity" evidence="1">
    <location>
        <begin position="58"/>
        <end position="70"/>
    </location>
</feature>
<feature type="non-terminal residue" evidence="2">
    <location>
        <position position="1"/>
    </location>
</feature>
<dbReference type="GO" id="GO:0004591">
    <property type="term" value="F:oxoglutarate dehydrogenase (succinyl-transferring) activity"/>
    <property type="evidence" value="ECO:0007669"/>
    <property type="project" value="UniProtKB-EC"/>
</dbReference>
<feature type="non-terminal residue" evidence="2">
    <location>
        <position position="898"/>
    </location>
</feature>
<feature type="compositionally biased region" description="Basic residues" evidence="1">
    <location>
        <begin position="182"/>
        <end position="195"/>
    </location>
</feature>
<keyword evidence="2" id="KW-0560">Oxidoreductase</keyword>
<feature type="compositionally biased region" description="Basic and acidic residues" evidence="1">
    <location>
        <begin position="161"/>
        <end position="181"/>
    </location>
</feature>
<evidence type="ECO:0000313" key="2">
    <source>
        <dbReference type="EMBL" id="CAA9466788.1"/>
    </source>
</evidence>
<feature type="compositionally biased region" description="Basic residues" evidence="1">
    <location>
        <begin position="532"/>
        <end position="542"/>
    </location>
</feature>
<feature type="compositionally biased region" description="Basic residues" evidence="1">
    <location>
        <begin position="1"/>
        <end position="17"/>
    </location>
</feature>
<gene>
    <name evidence="2" type="ORF">AVDCRST_MAG13-107</name>
</gene>
<feature type="region of interest" description="Disordered" evidence="1">
    <location>
        <begin position="1"/>
        <end position="656"/>
    </location>
</feature>
<feature type="region of interest" description="Disordered" evidence="1">
    <location>
        <begin position="684"/>
        <end position="898"/>
    </location>
</feature>